<evidence type="ECO:0000259" key="9">
    <source>
        <dbReference type="PROSITE" id="PS52029"/>
    </source>
</evidence>
<comment type="pathway">
    <text evidence="1 6">Cell wall biogenesis; peptidoglycan biosynthesis.</text>
</comment>
<evidence type="ECO:0000256" key="8">
    <source>
        <dbReference type="SAM" id="SignalP"/>
    </source>
</evidence>
<keyword evidence="8" id="KW-0732">Signal</keyword>
<keyword evidence="3 6" id="KW-0133">Cell shape</keyword>
<reference evidence="10 11" key="1">
    <citation type="submission" date="2024-09" db="EMBL/GenBank/DDBJ databases">
        <authorList>
            <person name="Sun Q."/>
            <person name="Mori K."/>
        </authorList>
    </citation>
    <scope>NUCLEOTIDE SEQUENCE [LARGE SCALE GENOMIC DNA]</scope>
    <source>
        <strain evidence="10 11">JCM 3143</strain>
    </source>
</reference>
<dbReference type="PROSITE" id="PS52029">
    <property type="entry name" value="LD_TPASE"/>
    <property type="match status" value="1"/>
</dbReference>
<evidence type="ECO:0000256" key="7">
    <source>
        <dbReference type="SAM" id="MobiDB-lite"/>
    </source>
</evidence>
<dbReference type="Pfam" id="PF01471">
    <property type="entry name" value="PG_binding_1"/>
    <property type="match status" value="1"/>
</dbReference>
<dbReference type="InterPro" id="IPR036366">
    <property type="entry name" value="PGBDSf"/>
</dbReference>
<dbReference type="EMBL" id="JBHMBW010000003">
    <property type="protein sequence ID" value="MFB9622545.1"/>
    <property type="molecule type" value="Genomic_DNA"/>
</dbReference>
<keyword evidence="2" id="KW-0808">Transferase</keyword>
<dbReference type="InterPro" id="IPR036365">
    <property type="entry name" value="PGBD-like_sf"/>
</dbReference>
<evidence type="ECO:0000313" key="11">
    <source>
        <dbReference type="Proteomes" id="UP001589532"/>
    </source>
</evidence>
<sequence>MTRKFCVLAALIAGCALPLLAVLPALADDPPGQVEQPPVQAEQPAAEEEKEGTVTILRPGAQGDMVKLLQQRLHDRGFYYGAMNGKYDVQTRYAVWAFQKSRRMRPMNAVGPKIWQEFERPRRLRPLVPDGPANRVEINLTDQLLTVYRRRRPVLTSHVSTGANVHYCEAGRCGYAITPVGDFKVYKRVPGWEKSPLGMMFDSLYFNGGIAMHGSSVVPTKPSSHGCVRVPVPTAVRLYEMVQVGEPVYVRGKS</sequence>
<dbReference type="RefSeq" id="WP_344996522.1">
    <property type="nucleotide sequence ID" value="NZ_BAAAXV010000009.1"/>
</dbReference>
<feature type="domain" description="L,D-TPase catalytic" evidence="9">
    <location>
        <begin position="134"/>
        <end position="251"/>
    </location>
</feature>
<dbReference type="Gene3D" id="2.40.440.10">
    <property type="entry name" value="L,D-transpeptidase catalytic domain-like"/>
    <property type="match status" value="1"/>
</dbReference>
<evidence type="ECO:0000256" key="1">
    <source>
        <dbReference type="ARBA" id="ARBA00004752"/>
    </source>
</evidence>
<organism evidence="10 11">
    <name type="scientific">Nonomuraea helvata</name>
    <dbReference type="NCBI Taxonomy" id="37484"/>
    <lineage>
        <taxon>Bacteria</taxon>
        <taxon>Bacillati</taxon>
        <taxon>Actinomycetota</taxon>
        <taxon>Actinomycetes</taxon>
        <taxon>Streptosporangiales</taxon>
        <taxon>Streptosporangiaceae</taxon>
        <taxon>Nonomuraea</taxon>
    </lineage>
</organism>
<evidence type="ECO:0000256" key="4">
    <source>
        <dbReference type="ARBA" id="ARBA00022984"/>
    </source>
</evidence>
<accession>A0ABV5RSZ0</accession>
<dbReference type="Gene3D" id="1.10.101.10">
    <property type="entry name" value="PGBD-like superfamily/PGBD"/>
    <property type="match status" value="1"/>
</dbReference>
<feature type="signal peptide" evidence="8">
    <location>
        <begin position="1"/>
        <end position="27"/>
    </location>
</feature>
<dbReference type="SUPFAM" id="SSF47090">
    <property type="entry name" value="PGBD-like"/>
    <property type="match status" value="1"/>
</dbReference>
<evidence type="ECO:0000313" key="10">
    <source>
        <dbReference type="EMBL" id="MFB9622545.1"/>
    </source>
</evidence>
<feature type="compositionally biased region" description="Low complexity" evidence="7">
    <location>
        <begin position="31"/>
        <end position="44"/>
    </location>
</feature>
<evidence type="ECO:0000256" key="2">
    <source>
        <dbReference type="ARBA" id="ARBA00022679"/>
    </source>
</evidence>
<feature type="region of interest" description="Disordered" evidence="7">
    <location>
        <begin position="31"/>
        <end position="51"/>
    </location>
</feature>
<proteinExistence type="predicted"/>
<dbReference type="InterPro" id="IPR005490">
    <property type="entry name" value="LD_TPept_cat_dom"/>
</dbReference>
<dbReference type="Proteomes" id="UP001589532">
    <property type="component" value="Unassembled WGS sequence"/>
</dbReference>
<protein>
    <submittedName>
        <fullName evidence="10">L,D-transpeptidase family protein</fullName>
    </submittedName>
</protein>
<evidence type="ECO:0000256" key="6">
    <source>
        <dbReference type="PROSITE-ProRule" id="PRU01373"/>
    </source>
</evidence>
<feature type="active site" description="Nucleophile" evidence="6">
    <location>
        <position position="227"/>
    </location>
</feature>
<keyword evidence="11" id="KW-1185">Reference proteome</keyword>
<evidence type="ECO:0000256" key="3">
    <source>
        <dbReference type="ARBA" id="ARBA00022960"/>
    </source>
</evidence>
<feature type="active site" description="Proton donor/acceptor" evidence="6">
    <location>
        <position position="213"/>
    </location>
</feature>
<dbReference type="InterPro" id="IPR050979">
    <property type="entry name" value="LD-transpeptidase"/>
</dbReference>
<dbReference type="InterPro" id="IPR038063">
    <property type="entry name" value="Transpep_catalytic_dom"/>
</dbReference>
<dbReference type="SUPFAM" id="SSF141523">
    <property type="entry name" value="L,D-transpeptidase catalytic domain-like"/>
    <property type="match status" value="1"/>
</dbReference>
<comment type="caution">
    <text evidence="10">The sequence shown here is derived from an EMBL/GenBank/DDBJ whole genome shotgun (WGS) entry which is preliminary data.</text>
</comment>
<dbReference type="InterPro" id="IPR002477">
    <property type="entry name" value="Peptidoglycan-bd-like"/>
</dbReference>
<keyword evidence="5 6" id="KW-0961">Cell wall biogenesis/degradation</keyword>
<dbReference type="PROSITE" id="PS51257">
    <property type="entry name" value="PROKAR_LIPOPROTEIN"/>
    <property type="match status" value="1"/>
</dbReference>
<dbReference type="CDD" id="cd16913">
    <property type="entry name" value="YkuD_like"/>
    <property type="match status" value="1"/>
</dbReference>
<dbReference type="Pfam" id="PF03734">
    <property type="entry name" value="YkuD"/>
    <property type="match status" value="1"/>
</dbReference>
<keyword evidence="4 6" id="KW-0573">Peptidoglycan synthesis</keyword>
<dbReference type="PANTHER" id="PTHR30582:SF2">
    <property type="entry name" value="L,D-TRANSPEPTIDASE YCIB-RELATED"/>
    <property type="match status" value="1"/>
</dbReference>
<dbReference type="PANTHER" id="PTHR30582">
    <property type="entry name" value="L,D-TRANSPEPTIDASE"/>
    <property type="match status" value="1"/>
</dbReference>
<feature type="chain" id="PRO_5046987748" evidence="8">
    <location>
        <begin position="28"/>
        <end position="254"/>
    </location>
</feature>
<name>A0ABV5RSZ0_9ACTN</name>
<evidence type="ECO:0000256" key="5">
    <source>
        <dbReference type="ARBA" id="ARBA00023316"/>
    </source>
</evidence>
<gene>
    <name evidence="10" type="ORF">ACFFSA_05570</name>
</gene>